<dbReference type="Proteomes" id="UP000887116">
    <property type="component" value="Unassembled WGS sequence"/>
</dbReference>
<feature type="region of interest" description="Disordered" evidence="1">
    <location>
        <begin position="99"/>
        <end position="121"/>
    </location>
</feature>
<evidence type="ECO:0000256" key="1">
    <source>
        <dbReference type="SAM" id="MobiDB-lite"/>
    </source>
</evidence>
<organism evidence="2 3">
    <name type="scientific">Trichonephila clavata</name>
    <name type="common">Joro spider</name>
    <name type="synonym">Nephila clavata</name>
    <dbReference type="NCBI Taxonomy" id="2740835"/>
    <lineage>
        <taxon>Eukaryota</taxon>
        <taxon>Metazoa</taxon>
        <taxon>Ecdysozoa</taxon>
        <taxon>Arthropoda</taxon>
        <taxon>Chelicerata</taxon>
        <taxon>Arachnida</taxon>
        <taxon>Araneae</taxon>
        <taxon>Araneomorphae</taxon>
        <taxon>Entelegynae</taxon>
        <taxon>Araneoidea</taxon>
        <taxon>Nephilidae</taxon>
        <taxon>Trichonephila</taxon>
    </lineage>
</organism>
<dbReference type="EMBL" id="BMAO01019100">
    <property type="protein sequence ID" value="GFR28319.1"/>
    <property type="molecule type" value="Genomic_DNA"/>
</dbReference>
<proteinExistence type="predicted"/>
<protein>
    <submittedName>
        <fullName evidence="2">Uncharacterized protein</fullName>
    </submittedName>
</protein>
<comment type="caution">
    <text evidence="2">The sequence shown here is derived from an EMBL/GenBank/DDBJ whole genome shotgun (WGS) entry which is preliminary data.</text>
</comment>
<keyword evidence="3" id="KW-1185">Reference proteome</keyword>
<sequence>MACSTTSLMFKEPWCDDMLIRSVQWVIKCKKTSSQLFTRDFHQQRFEKTTLIFRMQKRRKIFLRIRTSNWVHLPYKECHQLMLRFQIYHSLQLQRLTPRRVQTPVPDSPLPRRSGRIRRPL</sequence>
<accession>A0A8X6HQU6</accession>
<gene>
    <name evidence="2" type="ORF">TNCT_123251</name>
</gene>
<name>A0A8X6HQU6_TRICU</name>
<reference evidence="2" key="1">
    <citation type="submission" date="2020-07" db="EMBL/GenBank/DDBJ databases">
        <title>Multicomponent nature underlies the extraordinary mechanical properties of spider dragline silk.</title>
        <authorList>
            <person name="Kono N."/>
            <person name="Nakamura H."/>
            <person name="Mori M."/>
            <person name="Yoshida Y."/>
            <person name="Ohtoshi R."/>
            <person name="Malay A.D."/>
            <person name="Moran D.A.P."/>
            <person name="Tomita M."/>
            <person name="Numata K."/>
            <person name="Arakawa K."/>
        </authorList>
    </citation>
    <scope>NUCLEOTIDE SEQUENCE</scope>
</reference>
<dbReference type="AlphaFoldDB" id="A0A8X6HQU6"/>
<evidence type="ECO:0000313" key="2">
    <source>
        <dbReference type="EMBL" id="GFR28319.1"/>
    </source>
</evidence>
<evidence type="ECO:0000313" key="3">
    <source>
        <dbReference type="Proteomes" id="UP000887116"/>
    </source>
</evidence>